<name>A0A263D0Z6_9PSEU</name>
<dbReference type="InterPro" id="IPR014710">
    <property type="entry name" value="RmlC-like_jellyroll"/>
</dbReference>
<feature type="compositionally biased region" description="Basic and acidic residues" evidence="1">
    <location>
        <begin position="91"/>
        <end position="105"/>
    </location>
</feature>
<evidence type="ECO:0008006" key="4">
    <source>
        <dbReference type="Google" id="ProtNLM"/>
    </source>
</evidence>
<dbReference type="Gene3D" id="2.60.120.10">
    <property type="entry name" value="Jelly Rolls"/>
    <property type="match status" value="1"/>
</dbReference>
<dbReference type="InParanoid" id="A0A263D0Z6"/>
<dbReference type="RefSeq" id="WP_094863681.1">
    <property type="nucleotide sequence ID" value="NZ_NKYE01000009.1"/>
</dbReference>
<organism evidence="2 3">
    <name type="scientific">Amycolatopsis antarctica</name>
    <dbReference type="NCBI Taxonomy" id="1854586"/>
    <lineage>
        <taxon>Bacteria</taxon>
        <taxon>Bacillati</taxon>
        <taxon>Actinomycetota</taxon>
        <taxon>Actinomycetes</taxon>
        <taxon>Pseudonocardiales</taxon>
        <taxon>Pseudonocardiaceae</taxon>
        <taxon>Amycolatopsis</taxon>
    </lineage>
</organism>
<evidence type="ECO:0000256" key="1">
    <source>
        <dbReference type="SAM" id="MobiDB-lite"/>
    </source>
</evidence>
<feature type="region of interest" description="Disordered" evidence="1">
    <location>
        <begin position="84"/>
        <end position="117"/>
    </location>
</feature>
<reference evidence="2 3" key="1">
    <citation type="submission" date="2017-07" db="EMBL/GenBank/DDBJ databases">
        <title>Amycolatopsis antarcticus sp. nov., isolated from the surface of an Antarcticus brown macroalga.</title>
        <authorList>
            <person name="Wang J."/>
            <person name="Leiva S."/>
            <person name="Huang J."/>
            <person name="Huang Y."/>
        </authorList>
    </citation>
    <scope>NUCLEOTIDE SEQUENCE [LARGE SCALE GENOMIC DNA]</scope>
    <source>
        <strain evidence="2 3">AU-G6</strain>
    </source>
</reference>
<sequence length="117" mass="13092">MNAGFRRREIVLGPGEYRAYRAAEWRDAMIVVAEGELELETTDGASRGFGRGAMLCFAGLSLRVLRNTGHEPVTLIVISRDATDSFSAETPSHDQPDRETSETEQRSCLQPVTRRHR</sequence>
<evidence type="ECO:0000313" key="3">
    <source>
        <dbReference type="Proteomes" id="UP000242444"/>
    </source>
</evidence>
<protein>
    <recommendedName>
        <fullName evidence="4">Cupin 2 conserved barrel domain-containing protein</fullName>
    </recommendedName>
</protein>
<comment type="caution">
    <text evidence="2">The sequence shown here is derived from an EMBL/GenBank/DDBJ whole genome shotgun (WGS) entry which is preliminary data.</text>
</comment>
<dbReference type="Proteomes" id="UP000242444">
    <property type="component" value="Unassembled WGS sequence"/>
</dbReference>
<gene>
    <name evidence="2" type="ORF">CFN78_16335</name>
</gene>
<dbReference type="EMBL" id="NKYE01000009">
    <property type="protein sequence ID" value="OZM72110.1"/>
    <property type="molecule type" value="Genomic_DNA"/>
</dbReference>
<dbReference type="AlphaFoldDB" id="A0A263D0Z6"/>
<proteinExistence type="predicted"/>
<dbReference type="SUPFAM" id="SSF51182">
    <property type="entry name" value="RmlC-like cupins"/>
    <property type="match status" value="1"/>
</dbReference>
<evidence type="ECO:0000313" key="2">
    <source>
        <dbReference type="EMBL" id="OZM72110.1"/>
    </source>
</evidence>
<dbReference type="InterPro" id="IPR011051">
    <property type="entry name" value="RmlC_Cupin_sf"/>
</dbReference>
<dbReference type="OrthoDB" id="3576740at2"/>
<keyword evidence="3" id="KW-1185">Reference proteome</keyword>
<accession>A0A263D0Z6</accession>